<evidence type="ECO:0000259" key="3">
    <source>
        <dbReference type="Pfam" id="PF21783"/>
    </source>
</evidence>
<protein>
    <submittedName>
        <fullName evidence="4">40-residue YVTN family beta-propeller repeat-containing protein</fullName>
    </submittedName>
</protein>
<dbReference type="AlphaFoldDB" id="A0A1H3W690"/>
<proteinExistence type="predicted"/>
<accession>A0A1H3W690</accession>
<dbReference type="EMBL" id="FNQR01000001">
    <property type="protein sequence ID" value="SDZ82605.1"/>
    <property type="molecule type" value="Genomic_DNA"/>
</dbReference>
<gene>
    <name evidence="4" type="ORF">SAMN05421743_101334</name>
</gene>
<evidence type="ECO:0000256" key="2">
    <source>
        <dbReference type="SAM" id="SignalP"/>
    </source>
</evidence>
<dbReference type="Pfam" id="PF21783">
    <property type="entry name" value="YNCE"/>
    <property type="match status" value="1"/>
</dbReference>
<dbReference type="PROSITE" id="PS51257">
    <property type="entry name" value="PROKAR_LIPOPROTEIN"/>
    <property type="match status" value="1"/>
</dbReference>
<dbReference type="Gene3D" id="2.130.10.10">
    <property type="entry name" value="YVTN repeat-like/Quinoprotein amine dehydrogenase"/>
    <property type="match status" value="2"/>
</dbReference>
<sequence>MSKRRVIHRNLMKNASFLLFIVVLVLSACSNNEAQTTISGSEGKVKSQEVTPDEHMTSQHMLYVNDRDANVVQVIHPESNNTLKTIQVEKTPTYNEVSPNGKYDFVVNSGSENVSIIDTQTKQNIKTIPVGKTPKGINFSFDGKWAYVINEGDGTVTVIDVQKLEAAKTIEVGQSPHNGVASPDSNKFYVTNTGSNSVSVINISTQKVMKTIEGINGAPHNLDISGNTLLVTLTEYNGIGVIDLEKGEMTDRIATGTGHHVIDVTPDGKYAYVANIGTNFVSVIDIEQRKEVKEIKVGNGPHGVTVSLNGKKAYVAVSRENKVAVINTSKNEVVDSIDTKKFPFFISTIENK</sequence>
<reference evidence="4 5" key="1">
    <citation type="submission" date="2016-10" db="EMBL/GenBank/DDBJ databases">
        <authorList>
            <person name="de Groot N.N."/>
        </authorList>
    </citation>
    <scope>NUCLEOTIDE SEQUENCE [LARGE SCALE GENOMIC DNA]</scope>
    <source>
        <strain evidence="4 5">CCM7597</strain>
    </source>
</reference>
<dbReference type="Proteomes" id="UP000198584">
    <property type="component" value="Unassembled WGS sequence"/>
</dbReference>
<dbReference type="PANTHER" id="PTHR47197:SF3">
    <property type="entry name" value="DIHYDRO-HEME D1 DEHYDROGENASE"/>
    <property type="match status" value="1"/>
</dbReference>
<keyword evidence="5" id="KW-1185">Reference proteome</keyword>
<dbReference type="InterPro" id="IPR011964">
    <property type="entry name" value="YVTN_b-propeller_repeat"/>
</dbReference>
<dbReference type="OrthoDB" id="9770071at2"/>
<dbReference type="RefSeq" id="WP_093041573.1">
    <property type="nucleotide sequence ID" value="NZ_FNQR01000001.1"/>
</dbReference>
<dbReference type="InterPro" id="IPR011045">
    <property type="entry name" value="N2O_reductase_N"/>
</dbReference>
<evidence type="ECO:0000256" key="1">
    <source>
        <dbReference type="ARBA" id="ARBA00022729"/>
    </source>
</evidence>
<dbReference type="InterPro" id="IPR048433">
    <property type="entry name" value="YNCE-like_beta-prop"/>
</dbReference>
<name>A0A1H3W690_9BACI</name>
<keyword evidence="1 2" id="KW-0732">Signal</keyword>
<dbReference type="Pfam" id="PF02239">
    <property type="entry name" value="Cytochrom_D1"/>
    <property type="match status" value="1"/>
</dbReference>
<dbReference type="NCBIfam" id="TIGR02276">
    <property type="entry name" value="beta_rpt_yvtn"/>
    <property type="match status" value="4"/>
</dbReference>
<dbReference type="SUPFAM" id="SSF50974">
    <property type="entry name" value="Nitrous oxide reductase, N-terminal domain"/>
    <property type="match status" value="1"/>
</dbReference>
<organism evidence="4 5">
    <name type="scientific">Thalassobacillus cyri</name>
    <dbReference type="NCBI Taxonomy" id="571932"/>
    <lineage>
        <taxon>Bacteria</taxon>
        <taxon>Bacillati</taxon>
        <taxon>Bacillota</taxon>
        <taxon>Bacilli</taxon>
        <taxon>Bacillales</taxon>
        <taxon>Bacillaceae</taxon>
        <taxon>Thalassobacillus</taxon>
    </lineage>
</organism>
<feature type="domain" description="YNCE-like beta-propeller" evidence="3">
    <location>
        <begin position="187"/>
        <end position="305"/>
    </location>
</feature>
<feature type="chain" id="PRO_5011547303" evidence="2">
    <location>
        <begin position="35"/>
        <end position="352"/>
    </location>
</feature>
<dbReference type="STRING" id="571932.SAMN05421743_101334"/>
<dbReference type="PANTHER" id="PTHR47197">
    <property type="entry name" value="PROTEIN NIRF"/>
    <property type="match status" value="1"/>
</dbReference>
<dbReference type="InterPro" id="IPR051200">
    <property type="entry name" value="Host-pathogen_enzymatic-act"/>
</dbReference>
<evidence type="ECO:0000313" key="5">
    <source>
        <dbReference type="Proteomes" id="UP000198584"/>
    </source>
</evidence>
<evidence type="ECO:0000313" key="4">
    <source>
        <dbReference type="EMBL" id="SDZ82605.1"/>
    </source>
</evidence>
<dbReference type="InterPro" id="IPR015943">
    <property type="entry name" value="WD40/YVTN_repeat-like_dom_sf"/>
</dbReference>
<feature type="signal peptide" evidence="2">
    <location>
        <begin position="1"/>
        <end position="34"/>
    </location>
</feature>